<dbReference type="PROSITE" id="PS51742">
    <property type="entry name" value="PPC"/>
    <property type="match status" value="1"/>
</dbReference>
<dbReference type="GO" id="GO:0003680">
    <property type="term" value="F:minor groove of adenine-thymine-rich DNA binding"/>
    <property type="evidence" value="ECO:0007669"/>
    <property type="project" value="UniProtKB-UniRule"/>
</dbReference>
<dbReference type="GO" id="GO:0005634">
    <property type="term" value="C:nucleus"/>
    <property type="evidence" value="ECO:0007669"/>
    <property type="project" value="UniProtKB-SubCell"/>
</dbReference>
<keyword evidence="3 5" id="KW-0804">Transcription</keyword>
<reference evidence="8" key="1">
    <citation type="submission" date="2025-08" db="UniProtKB">
        <authorList>
            <consortium name="RefSeq"/>
        </authorList>
    </citation>
    <scope>IDENTIFICATION</scope>
    <source>
        <tissue evidence="8">Etiolated seedlings</tissue>
    </source>
</reference>
<protein>
    <recommendedName>
        <fullName evidence="5">AT-hook motif nuclear-localized protein</fullName>
    </recommendedName>
</protein>
<evidence type="ECO:0000256" key="5">
    <source>
        <dbReference type="RuleBase" id="RU367031"/>
    </source>
</evidence>
<dbReference type="PANTHER" id="PTHR31500">
    <property type="entry name" value="AT-HOOK MOTIF NUCLEAR-LOCALIZED PROTEIN 9"/>
    <property type="match status" value="1"/>
</dbReference>
<keyword evidence="4 5" id="KW-0539">Nucleus</keyword>
<keyword evidence="2 5" id="KW-0238">DNA-binding</keyword>
<keyword evidence="7" id="KW-1185">Reference proteome</keyword>
<dbReference type="PANTHER" id="PTHR31500:SF18">
    <property type="entry name" value="AT-HOOK MOTIF NUCLEAR-LOCALIZED PROTEIN 3"/>
    <property type="match status" value="1"/>
</dbReference>
<comment type="subcellular location">
    <subcellularLocation>
        <location evidence="5">Nucleus</location>
    </subcellularLocation>
</comment>
<comment type="domain">
    <text evidence="5">The PPC domain mediates interactions between AHL proteins.</text>
</comment>
<dbReference type="Pfam" id="PF03479">
    <property type="entry name" value="PCC"/>
    <property type="match status" value="1"/>
</dbReference>
<organism evidence="7 8">
    <name type="scientific">Cicer arietinum</name>
    <name type="common">Chickpea</name>
    <name type="synonym">Garbanzo</name>
    <dbReference type="NCBI Taxonomy" id="3827"/>
    <lineage>
        <taxon>Eukaryota</taxon>
        <taxon>Viridiplantae</taxon>
        <taxon>Streptophyta</taxon>
        <taxon>Embryophyta</taxon>
        <taxon>Tracheophyta</taxon>
        <taxon>Spermatophyta</taxon>
        <taxon>Magnoliopsida</taxon>
        <taxon>eudicotyledons</taxon>
        <taxon>Gunneridae</taxon>
        <taxon>Pentapetalae</taxon>
        <taxon>rosids</taxon>
        <taxon>fabids</taxon>
        <taxon>Fabales</taxon>
        <taxon>Fabaceae</taxon>
        <taxon>Papilionoideae</taxon>
        <taxon>50 kb inversion clade</taxon>
        <taxon>NPAAA clade</taxon>
        <taxon>Hologalegina</taxon>
        <taxon>IRL clade</taxon>
        <taxon>Cicereae</taxon>
        <taxon>Cicer</taxon>
    </lineage>
</organism>
<dbReference type="InterPro" id="IPR039605">
    <property type="entry name" value="AHL"/>
</dbReference>
<evidence type="ECO:0000256" key="2">
    <source>
        <dbReference type="ARBA" id="ARBA00023125"/>
    </source>
</evidence>
<feature type="domain" description="PPC" evidence="6">
    <location>
        <begin position="65"/>
        <end position="205"/>
    </location>
</feature>
<evidence type="ECO:0000259" key="6">
    <source>
        <dbReference type="PROSITE" id="PS51742"/>
    </source>
</evidence>
<evidence type="ECO:0000256" key="4">
    <source>
        <dbReference type="ARBA" id="ARBA00023242"/>
    </source>
</evidence>
<dbReference type="Gene3D" id="3.30.1330.80">
    <property type="entry name" value="Hypothetical protein, similar to alpha- acetolactate decarboxylase, domain 2"/>
    <property type="match status" value="1"/>
</dbReference>
<dbReference type="SUPFAM" id="SSF117856">
    <property type="entry name" value="AF0104/ALDC/Ptd012-like"/>
    <property type="match status" value="1"/>
</dbReference>
<dbReference type="Proteomes" id="UP000087171">
    <property type="component" value="Unplaced"/>
</dbReference>
<evidence type="ECO:0000256" key="1">
    <source>
        <dbReference type="ARBA" id="ARBA00023015"/>
    </source>
</evidence>
<evidence type="ECO:0000313" key="7">
    <source>
        <dbReference type="Proteomes" id="UP000087171"/>
    </source>
</evidence>
<dbReference type="RefSeq" id="XP_027186515.1">
    <property type="nucleotide sequence ID" value="XM_027330714.1"/>
</dbReference>
<keyword evidence="1 5" id="KW-0805">Transcription regulation</keyword>
<name>A0A3Q7YBF5_CICAR</name>
<evidence type="ECO:0000256" key="3">
    <source>
        <dbReference type="ARBA" id="ARBA00023163"/>
    </source>
</evidence>
<dbReference type="InterPro" id="IPR005175">
    <property type="entry name" value="PPC_dom"/>
</dbReference>
<evidence type="ECO:0000313" key="8">
    <source>
        <dbReference type="RefSeq" id="XP_027186515.1"/>
    </source>
</evidence>
<dbReference type="AlphaFoldDB" id="A0A3Q7YBF5"/>
<gene>
    <name evidence="8" type="primary">LOC101509500</name>
</gene>
<proteinExistence type="predicted"/>
<sequence length="209" mass="21836">MEEKGIFTSGHALTVNVAQNSEPTEELPMPTPVTAASPMPISSSIPVTGDFSALKRDDGTTYSLGSDFTPHELIVNSGEDVADRIFLLSKEFPAISLLSGNGTISSVKLVQSDSCGGVGTSKFEGTFDLLTLNGSYVPTLDGLTKERVGKITVSLAYPDGRVFGGEVAGPLIASSPVQVVAWSFVPGKQLEQKKGKKIVNPTSPVVPPA</sequence>
<dbReference type="CDD" id="cd11378">
    <property type="entry name" value="DUF296"/>
    <property type="match status" value="1"/>
</dbReference>
<accession>A0A3Q7YBF5</accession>
<comment type="function">
    <text evidence="5">Transcription factor that specifically binds AT-rich DNA sequences related to the nuclear matrix attachment regions (MARs).</text>
</comment>
<dbReference type="GeneID" id="101509500"/>